<evidence type="ECO:0000313" key="4">
    <source>
        <dbReference type="EMBL" id="SDI10091.1"/>
    </source>
</evidence>
<dbReference type="PANTHER" id="PTHR23028">
    <property type="entry name" value="ACETYLTRANSFERASE"/>
    <property type="match status" value="1"/>
</dbReference>
<proteinExistence type="predicted"/>
<dbReference type="GO" id="GO:0000271">
    <property type="term" value="P:polysaccharide biosynthetic process"/>
    <property type="evidence" value="ECO:0007669"/>
    <property type="project" value="TreeGrafter"/>
</dbReference>
<reference evidence="4 5" key="1">
    <citation type="submission" date="2016-10" db="EMBL/GenBank/DDBJ databases">
        <authorList>
            <person name="de Groot N.N."/>
        </authorList>
    </citation>
    <scope>NUCLEOTIDE SEQUENCE [LARGE SCALE GENOMIC DNA]</scope>
    <source>
        <strain evidence="4 5">DSM 44892</strain>
    </source>
</reference>
<feature type="transmembrane region" description="Helical" evidence="2">
    <location>
        <begin position="70"/>
        <end position="91"/>
    </location>
</feature>
<dbReference type="AlphaFoldDB" id="A0A1G8HUB1"/>
<keyword evidence="2" id="KW-0472">Membrane</keyword>
<organism evidence="4 5">
    <name type="scientific">Rhodococcus triatomae</name>
    <dbReference type="NCBI Taxonomy" id="300028"/>
    <lineage>
        <taxon>Bacteria</taxon>
        <taxon>Bacillati</taxon>
        <taxon>Actinomycetota</taxon>
        <taxon>Actinomycetes</taxon>
        <taxon>Mycobacteriales</taxon>
        <taxon>Nocardiaceae</taxon>
        <taxon>Rhodococcus</taxon>
    </lineage>
</organism>
<protein>
    <submittedName>
        <fullName evidence="4">Peptidoglycan/LPS O-acetylase OafA/YrhL, contains acyltransferase and SGNH-hydrolase domains</fullName>
    </submittedName>
</protein>
<evidence type="ECO:0000256" key="1">
    <source>
        <dbReference type="SAM" id="MobiDB-lite"/>
    </source>
</evidence>
<dbReference type="GO" id="GO:0016787">
    <property type="term" value="F:hydrolase activity"/>
    <property type="evidence" value="ECO:0007669"/>
    <property type="project" value="UniProtKB-KW"/>
</dbReference>
<feature type="transmembrane region" description="Helical" evidence="2">
    <location>
        <begin position="325"/>
        <end position="347"/>
    </location>
</feature>
<accession>A0A1G8HUB1</accession>
<dbReference type="GO" id="GO:0016020">
    <property type="term" value="C:membrane"/>
    <property type="evidence" value="ECO:0007669"/>
    <property type="project" value="TreeGrafter"/>
</dbReference>
<dbReference type="PANTHER" id="PTHR23028:SF53">
    <property type="entry name" value="ACYL_TRANSF_3 DOMAIN-CONTAINING PROTEIN"/>
    <property type="match status" value="1"/>
</dbReference>
<dbReference type="InterPro" id="IPR050879">
    <property type="entry name" value="Acyltransferase_3"/>
</dbReference>
<dbReference type="RefSeq" id="WP_083343027.1">
    <property type="nucleotide sequence ID" value="NZ_CP048813.1"/>
</dbReference>
<dbReference type="OrthoDB" id="3674414at2"/>
<feature type="transmembrane region" description="Helical" evidence="2">
    <location>
        <begin position="270"/>
        <end position="289"/>
    </location>
</feature>
<keyword evidence="2" id="KW-1133">Transmembrane helix</keyword>
<evidence type="ECO:0000259" key="3">
    <source>
        <dbReference type="Pfam" id="PF01757"/>
    </source>
</evidence>
<feature type="transmembrane region" description="Helical" evidence="2">
    <location>
        <begin position="243"/>
        <end position="264"/>
    </location>
</feature>
<dbReference type="Pfam" id="PF01757">
    <property type="entry name" value="Acyl_transf_3"/>
    <property type="match status" value="1"/>
</dbReference>
<keyword evidence="4" id="KW-0378">Hydrolase</keyword>
<dbReference type="InterPro" id="IPR002656">
    <property type="entry name" value="Acyl_transf_3_dom"/>
</dbReference>
<evidence type="ECO:0000313" key="5">
    <source>
        <dbReference type="Proteomes" id="UP000183263"/>
    </source>
</evidence>
<keyword evidence="5" id="KW-1185">Reference proteome</keyword>
<name>A0A1G8HUB1_9NOCA</name>
<gene>
    <name evidence="4" type="ORF">SAMN05444695_10566</name>
</gene>
<dbReference type="GO" id="GO:0016747">
    <property type="term" value="F:acyltransferase activity, transferring groups other than amino-acyl groups"/>
    <property type="evidence" value="ECO:0007669"/>
    <property type="project" value="InterPro"/>
</dbReference>
<feature type="domain" description="Acyltransferase 3" evidence="3">
    <location>
        <begin position="21"/>
        <end position="347"/>
    </location>
</feature>
<dbReference type="Proteomes" id="UP000183263">
    <property type="component" value="Unassembled WGS sequence"/>
</dbReference>
<feature type="transmembrane region" description="Helical" evidence="2">
    <location>
        <begin position="24"/>
        <end position="43"/>
    </location>
</feature>
<feature type="transmembrane region" description="Helical" evidence="2">
    <location>
        <begin position="186"/>
        <end position="206"/>
    </location>
</feature>
<keyword evidence="4" id="KW-0808">Transferase</keyword>
<feature type="transmembrane region" description="Helical" evidence="2">
    <location>
        <begin position="301"/>
        <end position="319"/>
    </location>
</feature>
<feature type="region of interest" description="Disordered" evidence="1">
    <location>
        <begin position="361"/>
        <end position="404"/>
    </location>
</feature>
<evidence type="ECO:0000256" key="2">
    <source>
        <dbReference type="SAM" id="Phobius"/>
    </source>
</evidence>
<dbReference type="EMBL" id="FNDN01000005">
    <property type="protein sequence ID" value="SDI10091.1"/>
    <property type="molecule type" value="Genomic_DNA"/>
</dbReference>
<keyword evidence="2" id="KW-0812">Transmembrane</keyword>
<feature type="transmembrane region" description="Helical" evidence="2">
    <location>
        <begin position="155"/>
        <end position="174"/>
    </location>
</feature>
<feature type="transmembrane region" description="Helical" evidence="2">
    <location>
        <begin position="103"/>
        <end position="125"/>
    </location>
</feature>
<keyword evidence="4" id="KW-0012">Acyltransferase</keyword>
<feature type="transmembrane region" description="Helical" evidence="2">
    <location>
        <begin position="218"/>
        <end position="236"/>
    </location>
</feature>
<sequence>MPPLVPVTDSRAAAPRVELTGADLLRFLAVITVLYSHISFYVIDDLGTGWWGIDLVHEVFVVHGGLNQHLSFLGVAVFMMLTGALITRSAVRQTPGKFLYHRLARILPAFWVAVLAAVLLVKFGINGMFSGHETISNGEAALSMFFGGFFLKPQVVVLGVTWTLVVQIAFYLLCVASRPILRTAPVAMPIAGAALCSLILFYNLYISQPYSVPMLSRVAATLPVVFLGQIIYLGFAGLAERRWLVVAGLAQVGVIVLATDYRVYWAGESYLWTIAVVAAAVVLIGRYQGPASRWALVRWTSQRSFAIYLIHTLVLYRVYENTVGFVGPTGAVVAFLLVTAVVADVMYRWVEVPATRWLSARGPGSRRRAAPPGTTVSESGTAVSEGGTAVSEGGTAAGARSIEA</sequence>